<organism evidence="3 4">
    <name type="scientific">Formivibrio citricus</name>
    <dbReference type="NCBI Taxonomy" id="83765"/>
    <lineage>
        <taxon>Bacteria</taxon>
        <taxon>Pseudomonadati</taxon>
        <taxon>Pseudomonadota</taxon>
        <taxon>Betaproteobacteria</taxon>
        <taxon>Neisseriales</taxon>
        <taxon>Chitinibacteraceae</taxon>
        <taxon>Formivibrio</taxon>
    </lineage>
</organism>
<dbReference type="Gene3D" id="3.40.1350.10">
    <property type="match status" value="1"/>
</dbReference>
<evidence type="ECO:0000259" key="1">
    <source>
        <dbReference type="Pfam" id="PF08721"/>
    </source>
</evidence>
<keyword evidence="3" id="KW-0540">Nuclease</keyword>
<dbReference type="RefSeq" id="WP_091194117.1">
    <property type="nucleotide sequence ID" value="NZ_FOVE01000010.1"/>
</dbReference>
<name>A0A1I4ZD58_9NEIS</name>
<proteinExistence type="predicted"/>
<reference evidence="4" key="1">
    <citation type="submission" date="2016-10" db="EMBL/GenBank/DDBJ databases">
        <authorList>
            <person name="Varghese N."/>
            <person name="Submissions S."/>
        </authorList>
    </citation>
    <scope>NUCLEOTIDE SEQUENCE [LARGE SCALE GENOMIC DNA]</scope>
    <source>
        <strain evidence="4">DSM 6150</strain>
    </source>
</reference>
<gene>
    <name evidence="3" type="ORF">SAMN05660284_01588</name>
</gene>
<keyword evidence="4" id="KW-1185">Reference proteome</keyword>
<dbReference type="Pfam" id="PF08722">
    <property type="entry name" value="Tn7_TnsA-like_N"/>
    <property type="match status" value="1"/>
</dbReference>
<feature type="domain" description="TnsA endonuclease N-terminal" evidence="2">
    <location>
        <begin position="51"/>
        <end position="136"/>
    </location>
</feature>
<sequence>MRLMSWILNVGTPEAVRKIPINTVSLTGEVLGQEFESSLERDLIMLMAWDADIDWFQVQPVKIRYTNPNGNRRSYTPDLLVHFLRNPKPETDRKPILCEVKYREELARNWKELKPKFKAAKAYANEQGWDFQIFTEDRIRTPYFRNIQFLWSYRYSPLYETHHERLLQALSEMEEASINRLLDHCYGSRDRVGRGEGIWTLWCMVARREIVCDLHVPLAMDCKIQRNPKNSIWVPSDQE</sequence>
<dbReference type="STRING" id="83765.SAMN05660284_01588"/>
<accession>A0A1I4ZD58</accession>
<dbReference type="InterPro" id="IPR014833">
    <property type="entry name" value="TnsA_N"/>
</dbReference>
<evidence type="ECO:0000313" key="4">
    <source>
        <dbReference type="Proteomes" id="UP000242869"/>
    </source>
</evidence>
<dbReference type="GO" id="GO:0003676">
    <property type="term" value="F:nucleic acid binding"/>
    <property type="evidence" value="ECO:0007669"/>
    <property type="project" value="InterPro"/>
</dbReference>
<dbReference type="OrthoDB" id="881413at2"/>
<dbReference type="Pfam" id="PF08721">
    <property type="entry name" value="Tn7_Tnp_TnsA_C"/>
    <property type="match status" value="1"/>
</dbReference>
<dbReference type="InterPro" id="IPR011856">
    <property type="entry name" value="tRNA_endonuc-like_dom_sf"/>
</dbReference>
<dbReference type="EMBL" id="FOVE01000010">
    <property type="protein sequence ID" value="SFN48128.1"/>
    <property type="molecule type" value="Genomic_DNA"/>
</dbReference>
<evidence type="ECO:0000259" key="2">
    <source>
        <dbReference type="Pfam" id="PF08722"/>
    </source>
</evidence>
<dbReference type="InterPro" id="IPR014832">
    <property type="entry name" value="TnsA_C"/>
</dbReference>
<keyword evidence="3" id="KW-0255">Endonuclease</keyword>
<evidence type="ECO:0000313" key="3">
    <source>
        <dbReference type="EMBL" id="SFN48128.1"/>
    </source>
</evidence>
<dbReference type="AlphaFoldDB" id="A0A1I4ZD58"/>
<dbReference type="GO" id="GO:0004519">
    <property type="term" value="F:endonuclease activity"/>
    <property type="evidence" value="ECO:0007669"/>
    <property type="project" value="UniProtKB-KW"/>
</dbReference>
<keyword evidence="3" id="KW-0378">Hydrolase</keyword>
<feature type="domain" description="TnsA endonuclease C-terminal" evidence="1">
    <location>
        <begin position="139"/>
        <end position="214"/>
    </location>
</feature>
<dbReference type="Proteomes" id="UP000242869">
    <property type="component" value="Unassembled WGS sequence"/>
</dbReference>
<protein>
    <submittedName>
        <fullName evidence="3">TnsA endonuclease C terminal</fullName>
    </submittedName>
</protein>